<gene>
    <name evidence="2" type="ORF">IAR55_004751</name>
</gene>
<name>A0AAW0YIC6_9TREE</name>
<dbReference type="RefSeq" id="XP_066801307.1">
    <property type="nucleotide sequence ID" value="XM_066947848.1"/>
</dbReference>
<sequence>MSPTEFSSTTADSANNQVSTNGSAASGSGADSNIDWSKPANTESYKEAKKLQMQYQEADLRYNEAVKEHCALTPPSFMRAISRSCEDTPNQVQPSTDAASTSHN</sequence>
<feature type="region of interest" description="Disordered" evidence="1">
    <location>
        <begin position="1"/>
        <end position="42"/>
    </location>
</feature>
<dbReference type="EMBL" id="JBCAWK010000009">
    <property type="protein sequence ID" value="KAK8849419.1"/>
    <property type="molecule type" value="Genomic_DNA"/>
</dbReference>
<dbReference type="AlphaFoldDB" id="A0AAW0YIC6"/>
<feature type="compositionally biased region" description="Polar residues" evidence="1">
    <location>
        <begin position="87"/>
        <end position="104"/>
    </location>
</feature>
<keyword evidence="3" id="KW-1185">Reference proteome</keyword>
<dbReference type="Proteomes" id="UP001388673">
    <property type="component" value="Unassembled WGS sequence"/>
</dbReference>
<protein>
    <submittedName>
        <fullName evidence="2">Uncharacterized protein</fullName>
    </submittedName>
</protein>
<proteinExistence type="predicted"/>
<feature type="region of interest" description="Disordered" evidence="1">
    <location>
        <begin position="85"/>
        <end position="104"/>
    </location>
</feature>
<accession>A0AAW0YIC6</accession>
<evidence type="ECO:0000256" key="1">
    <source>
        <dbReference type="SAM" id="MobiDB-lite"/>
    </source>
</evidence>
<dbReference type="KEGG" id="kne:92182009"/>
<evidence type="ECO:0000313" key="3">
    <source>
        <dbReference type="Proteomes" id="UP001388673"/>
    </source>
</evidence>
<dbReference type="GeneID" id="92182009"/>
<comment type="caution">
    <text evidence="2">The sequence shown here is derived from an EMBL/GenBank/DDBJ whole genome shotgun (WGS) entry which is preliminary data.</text>
</comment>
<feature type="compositionally biased region" description="Polar residues" evidence="1">
    <location>
        <begin position="1"/>
        <end position="21"/>
    </location>
</feature>
<reference evidence="2 3" key="1">
    <citation type="journal article" date="2024" name="bioRxiv">
        <title>Comparative genomics of Cryptococcus and Kwoniella reveals pathogenesis evolution and contrasting karyotype dynamics via intercentromeric recombination or chromosome fusion.</title>
        <authorList>
            <person name="Coelho M.A."/>
            <person name="David-Palma M."/>
            <person name="Shea T."/>
            <person name="Bowers K."/>
            <person name="McGinley-Smith S."/>
            <person name="Mohammad A.W."/>
            <person name="Gnirke A."/>
            <person name="Yurkov A.M."/>
            <person name="Nowrousian M."/>
            <person name="Sun S."/>
            <person name="Cuomo C.A."/>
            <person name="Heitman J."/>
        </authorList>
    </citation>
    <scope>NUCLEOTIDE SEQUENCE [LARGE SCALE GENOMIC DNA]</scope>
    <source>
        <strain evidence="2 3">CBS 13917</strain>
    </source>
</reference>
<organism evidence="2 3">
    <name type="scientific">Kwoniella newhampshirensis</name>
    <dbReference type="NCBI Taxonomy" id="1651941"/>
    <lineage>
        <taxon>Eukaryota</taxon>
        <taxon>Fungi</taxon>
        <taxon>Dikarya</taxon>
        <taxon>Basidiomycota</taxon>
        <taxon>Agaricomycotina</taxon>
        <taxon>Tremellomycetes</taxon>
        <taxon>Tremellales</taxon>
        <taxon>Cryptococcaceae</taxon>
        <taxon>Kwoniella</taxon>
    </lineage>
</organism>
<evidence type="ECO:0000313" key="2">
    <source>
        <dbReference type="EMBL" id="KAK8849419.1"/>
    </source>
</evidence>